<protein>
    <submittedName>
        <fullName evidence="3">Uncharacterized protein</fullName>
    </submittedName>
</protein>
<keyword evidence="4" id="KW-1185">Reference proteome</keyword>
<evidence type="ECO:0000313" key="3">
    <source>
        <dbReference type="EMBL" id="MDQ6412819.1"/>
    </source>
</evidence>
<evidence type="ECO:0000256" key="1">
    <source>
        <dbReference type="SAM" id="MobiDB-lite"/>
    </source>
</evidence>
<evidence type="ECO:0000313" key="5">
    <source>
        <dbReference type="Proteomes" id="UP001242288"/>
    </source>
</evidence>
<evidence type="ECO:0000313" key="4">
    <source>
        <dbReference type="Proteomes" id="UP001209412"/>
    </source>
</evidence>
<dbReference type="Proteomes" id="UP001209412">
    <property type="component" value="Unassembled WGS sequence"/>
</dbReference>
<dbReference type="Proteomes" id="UP001242288">
    <property type="component" value="Unassembled WGS sequence"/>
</dbReference>
<dbReference type="EMBL" id="JAPKHW010000048">
    <property type="protein sequence ID" value="MCX4151005.1"/>
    <property type="molecule type" value="Genomic_DNA"/>
</dbReference>
<organism evidence="3 5">
    <name type="scientific">Paraburkholderia madseniana</name>
    <dbReference type="NCBI Taxonomy" id="2599607"/>
    <lineage>
        <taxon>Bacteria</taxon>
        <taxon>Pseudomonadati</taxon>
        <taxon>Pseudomonadota</taxon>
        <taxon>Betaproteobacteria</taxon>
        <taxon>Burkholderiales</taxon>
        <taxon>Burkholderiaceae</taxon>
        <taxon>Paraburkholderia</taxon>
    </lineage>
</organism>
<sequence>MQDTFSLALEARTTWANFRVALVASEGVRTGVVKSLADTAGATARRLGFITYPDATMPNLIADVPELIQQWSDGYAEGADAQTHYAAFLTDWATDRSEAEEDAQQMRAEAGESGEEIDSPDGAHLADALPPIDAATFRAVHSRITKMASEANRRCGQSYEYMVSLLCGMVEGMLDEFAPEERPAVVLVARSFGYLSPDELAAAEKEMADAGYCSHGLDYWTCPCGCFEN</sequence>
<gene>
    <name evidence="3" type="ORF">NIE36_37480</name>
    <name evidence="2" type="ORF">OSB80_37570</name>
</gene>
<dbReference type="EMBL" id="JAMXWF010000048">
    <property type="protein sequence ID" value="MDQ6412819.1"/>
    <property type="molecule type" value="Genomic_DNA"/>
</dbReference>
<proteinExistence type="predicted"/>
<dbReference type="AlphaFoldDB" id="A0AAP5BN34"/>
<evidence type="ECO:0000313" key="2">
    <source>
        <dbReference type="EMBL" id="MCX4151005.1"/>
    </source>
</evidence>
<accession>A0AAP5BN34</accession>
<reference evidence="3" key="1">
    <citation type="submission" date="2022-06" db="EMBL/GenBank/DDBJ databases">
        <title>PHB producers.</title>
        <authorList>
            <person name="Besaury L."/>
        </authorList>
    </citation>
    <scope>NUCLEOTIDE SEQUENCE</scope>
    <source>
        <strain evidence="3 4">SEWS6</strain>
    </source>
</reference>
<dbReference type="RefSeq" id="WP_266241754.1">
    <property type="nucleotide sequence ID" value="NZ_JAMXWF010000048.1"/>
</dbReference>
<comment type="caution">
    <text evidence="3">The sequence shown here is derived from an EMBL/GenBank/DDBJ whole genome shotgun (WGS) entry which is preliminary data.</text>
</comment>
<name>A0AAP5BN34_9BURK</name>
<feature type="region of interest" description="Disordered" evidence="1">
    <location>
        <begin position="98"/>
        <end position="121"/>
    </location>
</feature>